<keyword evidence="4" id="KW-0460">Magnesium</keyword>
<dbReference type="SFLD" id="SFLDS00003">
    <property type="entry name" value="Haloacid_Dehalogenase"/>
    <property type="match status" value="1"/>
</dbReference>
<dbReference type="SFLD" id="SFLDG01129">
    <property type="entry name" value="C1.5:_HAD__Beta-PGM__Phosphata"/>
    <property type="match status" value="1"/>
</dbReference>
<dbReference type="GO" id="GO:0046872">
    <property type="term" value="F:metal ion binding"/>
    <property type="evidence" value="ECO:0007669"/>
    <property type="project" value="UniProtKB-KW"/>
</dbReference>
<dbReference type="EMBL" id="QNUE01000001">
    <property type="protein sequence ID" value="REC69333.1"/>
    <property type="molecule type" value="Genomic_DNA"/>
</dbReference>
<dbReference type="Gene3D" id="1.10.150.240">
    <property type="entry name" value="Putative phosphatase, domain 2"/>
    <property type="match status" value="1"/>
</dbReference>
<accession>A0A3D9CU67</accession>
<dbReference type="NCBIfam" id="TIGR01549">
    <property type="entry name" value="HAD-SF-IA-v1"/>
    <property type="match status" value="1"/>
</dbReference>
<dbReference type="InterPro" id="IPR006439">
    <property type="entry name" value="HAD-SF_hydro_IA"/>
</dbReference>
<dbReference type="PANTHER" id="PTHR46193">
    <property type="entry name" value="6-PHOSPHOGLUCONATE PHOSPHATASE"/>
    <property type="match status" value="1"/>
</dbReference>
<dbReference type="PANTHER" id="PTHR46193:SF18">
    <property type="entry name" value="HEXITOL PHOSPHATASE B"/>
    <property type="match status" value="1"/>
</dbReference>
<gene>
    <name evidence="6" type="ORF">DRF59_00230</name>
</gene>
<dbReference type="NCBIfam" id="TIGR01509">
    <property type="entry name" value="HAD-SF-IA-v3"/>
    <property type="match status" value="1"/>
</dbReference>
<keyword evidence="3" id="KW-0479">Metal-binding</keyword>
<evidence type="ECO:0000256" key="4">
    <source>
        <dbReference type="ARBA" id="ARBA00022842"/>
    </source>
</evidence>
<sequence length="215" mass="24259">MVLEAVIFDMDGVLVDSEGFWAQAELDVFSSYGVQVTEDLASLTRYMTTREVTEFWYNRFPWGELDIPSVEQQVITRVIELIRSDNCTMPGIEDLIRRFKNKAYKIGLATNAPLQVAEAVLEKLEVRHLFDAVHSAESEVQGKPHPAVYLTAARKLGVSPEQCIAIEDSYSGLKAAKDAGMKTAVFTNDNEDIHFDIADFKIMNFKETRLPEFSL</sequence>
<dbReference type="InterPro" id="IPR051600">
    <property type="entry name" value="Beta-PGM-like"/>
</dbReference>
<organism evidence="6 7">
    <name type="scientific">Chryseobacterium flavum</name>
    <dbReference type="NCBI Taxonomy" id="415851"/>
    <lineage>
        <taxon>Bacteria</taxon>
        <taxon>Pseudomonadati</taxon>
        <taxon>Bacteroidota</taxon>
        <taxon>Flavobacteriia</taxon>
        <taxon>Flavobacteriales</taxon>
        <taxon>Weeksellaceae</taxon>
        <taxon>Chryseobacterium group</taxon>
        <taxon>Chryseobacterium</taxon>
    </lineage>
</organism>
<dbReference type="InterPro" id="IPR023214">
    <property type="entry name" value="HAD_sf"/>
</dbReference>
<evidence type="ECO:0000313" key="7">
    <source>
        <dbReference type="Proteomes" id="UP000256769"/>
    </source>
</evidence>
<keyword evidence="7" id="KW-1185">Reference proteome</keyword>
<evidence type="ECO:0000313" key="6">
    <source>
        <dbReference type="EMBL" id="REC69333.1"/>
    </source>
</evidence>
<evidence type="ECO:0000256" key="2">
    <source>
        <dbReference type="ARBA" id="ARBA00006171"/>
    </source>
</evidence>
<evidence type="ECO:0000256" key="5">
    <source>
        <dbReference type="ARBA" id="ARBA00023277"/>
    </source>
</evidence>
<dbReference type="CDD" id="cd07505">
    <property type="entry name" value="HAD_BPGM-like"/>
    <property type="match status" value="1"/>
</dbReference>
<reference evidence="6 7" key="1">
    <citation type="journal article" date="2007" name="Int. J. Syst. Evol. Microbiol.">
        <title>Chryseobacterium flavum sp. nov., isolated from polluted soil.</title>
        <authorList>
            <person name="Zhou Y."/>
            <person name="Dong J."/>
            <person name="Wang X."/>
            <person name="Huang X."/>
            <person name="Zhang K.Y."/>
            <person name="Zhang Y.Q."/>
            <person name="Guo Y.F."/>
            <person name="Lai R."/>
            <person name="Li W.J."/>
        </authorList>
    </citation>
    <scope>NUCLEOTIDE SEQUENCE [LARGE SCALE GENOMIC DNA]</scope>
    <source>
        <strain evidence="6 7">KCTC 12877</strain>
    </source>
</reference>
<protein>
    <submittedName>
        <fullName evidence="6">Hexitol phosphatase HxpB</fullName>
    </submittedName>
</protein>
<dbReference type="Gene3D" id="3.40.50.1000">
    <property type="entry name" value="HAD superfamily/HAD-like"/>
    <property type="match status" value="1"/>
</dbReference>
<dbReference type="SUPFAM" id="SSF56784">
    <property type="entry name" value="HAD-like"/>
    <property type="match status" value="1"/>
</dbReference>
<evidence type="ECO:0000256" key="3">
    <source>
        <dbReference type="ARBA" id="ARBA00022723"/>
    </source>
</evidence>
<dbReference type="InterPro" id="IPR023198">
    <property type="entry name" value="PGP-like_dom2"/>
</dbReference>
<name>A0A3D9CU67_9FLAO</name>
<evidence type="ECO:0000256" key="1">
    <source>
        <dbReference type="ARBA" id="ARBA00001946"/>
    </source>
</evidence>
<dbReference type="AlphaFoldDB" id="A0A3D9CU67"/>
<dbReference type="OrthoDB" id="9797743at2"/>
<dbReference type="Pfam" id="PF00702">
    <property type="entry name" value="Hydrolase"/>
    <property type="match status" value="1"/>
</dbReference>
<dbReference type="InterPro" id="IPR036412">
    <property type="entry name" value="HAD-like_sf"/>
</dbReference>
<proteinExistence type="inferred from homology"/>
<comment type="similarity">
    <text evidence="2">Belongs to the HAD-like hydrolase superfamily. CbbY/CbbZ/Gph/YieH family.</text>
</comment>
<comment type="cofactor">
    <cofactor evidence="1">
        <name>Mg(2+)</name>
        <dbReference type="ChEBI" id="CHEBI:18420"/>
    </cofactor>
</comment>
<dbReference type="SFLD" id="SFLDG01135">
    <property type="entry name" value="C1.5.6:_HAD__Beta-PGM__Phospha"/>
    <property type="match status" value="1"/>
</dbReference>
<keyword evidence="5" id="KW-0119">Carbohydrate metabolism</keyword>
<dbReference type="PRINTS" id="PR00413">
    <property type="entry name" value="HADHALOGNASE"/>
</dbReference>
<dbReference type="RefSeq" id="WP_115956295.1">
    <property type="nucleotide sequence ID" value="NZ_CBCRVL010000002.1"/>
</dbReference>
<comment type="caution">
    <text evidence="6">The sequence shown here is derived from an EMBL/GenBank/DDBJ whole genome shotgun (WGS) entry which is preliminary data.</text>
</comment>
<dbReference type="Proteomes" id="UP000256769">
    <property type="component" value="Unassembled WGS sequence"/>
</dbReference>
<dbReference type="GO" id="GO:0003824">
    <property type="term" value="F:catalytic activity"/>
    <property type="evidence" value="ECO:0007669"/>
    <property type="project" value="UniProtKB-ARBA"/>
</dbReference>
<dbReference type="NCBIfam" id="NF008087">
    <property type="entry name" value="PRK10826.1"/>
    <property type="match status" value="1"/>
</dbReference>